<dbReference type="AlphaFoldDB" id="A0AAV7UVH5"/>
<accession>A0AAV7UVH5</accession>
<keyword evidence="2" id="KW-1185">Reference proteome</keyword>
<dbReference type="Proteomes" id="UP001066276">
    <property type="component" value="Chromosome 2_2"/>
</dbReference>
<protein>
    <submittedName>
        <fullName evidence="1">Uncharacterized protein</fullName>
    </submittedName>
</protein>
<reference evidence="1" key="1">
    <citation type="journal article" date="2022" name="bioRxiv">
        <title>Sequencing and chromosome-scale assembly of the giantPleurodeles waltlgenome.</title>
        <authorList>
            <person name="Brown T."/>
            <person name="Elewa A."/>
            <person name="Iarovenko S."/>
            <person name="Subramanian E."/>
            <person name="Araus A.J."/>
            <person name="Petzold A."/>
            <person name="Susuki M."/>
            <person name="Suzuki K.-i.T."/>
            <person name="Hayashi T."/>
            <person name="Toyoda A."/>
            <person name="Oliveira C."/>
            <person name="Osipova E."/>
            <person name="Leigh N.D."/>
            <person name="Simon A."/>
            <person name="Yun M.H."/>
        </authorList>
    </citation>
    <scope>NUCLEOTIDE SEQUENCE</scope>
    <source>
        <strain evidence="1">20211129_DDA</strain>
        <tissue evidence="1">Liver</tissue>
    </source>
</reference>
<comment type="caution">
    <text evidence="1">The sequence shown here is derived from an EMBL/GenBank/DDBJ whole genome shotgun (WGS) entry which is preliminary data.</text>
</comment>
<organism evidence="1 2">
    <name type="scientific">Pleurodeles waltl</name>
    <name type="common">Iberian ribbed newt</name>
    <dbReference type="NCBI Taxonomy" id="8319"/>
    <lineage>
        <taxon>Eukaryota</taxon>
        <taxon>Metazoa</taxon>
        <taxon>Chordata</taxon>
        <taxon>Craniata</taxon>
        <taxon>Vertebrata</taxon>
        <taxon>Euteleostomi</taxon>
        <taxon>Amphibia</taxon>
        <taxon>Batrachia</taxon>
        <taxon>Caudata</taxon>
        <taxon>Salamandroidea</taxon>
        <taxon>Salamandridae</taxon>
        <taxon>Pleurodelinae</taxon>
        <taxon>Pleurodeles</taxon>
    </lineage>
</organism>
<evidence type="ECO:0000313" key="1">
    <source>
        <dbReference type="EMBL" id="KAJ1192582.1"/>
    </source>
</evidence>
<dbReference type="EMBL" id="JANPWB010000004">
    <property type="protein sequence ID" value="KAJ1192582.1"/>
    <property type="molecule type" value="Genomic_DNA"/>
</dbReference>
<proteinExistence type="predicted"/>
<name>A0AAV7UVH5_PLEWA</name>
<sequence length="87" mass="9767">MVACKSALEVQIESSSRERFSHLNTENIDYKLSGCHIKGLELFREPGTIHPSPVHSEAGPSLHSKLLREQRLPSVLRRHIELTTGLP</sequence>
<evidence type="ECO:0000313" key="2">
    <source>
        <dbReference type="Proteomes" id="UP001066276"/>
    </source>
</evidence>
<gene>
    <name evidence="1" type="ORF">NDU88_001889</name>
</gene>